<gene>
    <name evidence="10" type="primary">flgE</name>
    <name evidence="10" type="ORF">HLB44_25300</name>
</gene>
<evidence type="ECO:0000313" key="10">
    <source>
        <dbReference type="EMBL" id="NRF70330.1"/>
    </source>
</evidence>
<evidence type="ECO:0000256" key="3">
    <source>
        <dbReference type="ARBA" id="ARBA00019015"/>
    </source>
</evidence>
<evidence type="ECO:0000256" key="2">
    <source>
        <dbReference type="ARBA" id="ARBA00009677"/>
    </source>
</evidence>
<feature type="domain" description="Flagellar hook protein FlgE/F/G-like D1" evidence="9">
    <location>
        <begin position="83"/>
        <end position="147"/>
    </location>
</feature>
<dbReference type="SUPFAM" id="SSF117143">
    <property type="entry name" value="Flagellar hook protein flgE"/>
    <property type="match status" value="1"/>
</dbReference>
<evidence type="ECO:0000259" key="9">
    <source>
        <dbReference type="Pfam" id="PF22692"/>
    </source>
</evidence>
<organism evidence="10 11">
    <name type="scientific">Pseudaquabacterium terrae</name>
    <dbReference type="NCBI Taxonomy" id="2732868"/>
    <lineage>
        <taxon>Bacteria</taxon>
        <taxon>Pseudomonadati</taxon>
        <taxon>Pseudomonadota</taxon>
        <taxon>Betaproteobacteria</taxon>
        <taxon>Burkholderiales</taxon>
        <taxon>Sphaerotilaceae</taxon>
        <taxon>Pseudaquabacterium</taxon>
    </lineage>
</organism>
<dbReference type="InterPro" id="IPR053967">
    <property type="entry name" value="LlgE_F_G-like_D1"/>
</dbReference>
<dbReference type="InterPro" id="IPR037058">
    <property type="entry name" value="Falgellar_hook_FlgE_sf"/>
</dbReference>
<keyword evidence="10" id="KW-0969">Cilium</keyword>
<comment type="similarity">
    <text evidence="2 5">Belongs to the flagella basal body rod proteins family.</text>
</comment>
<comment type="function">
    <text evidence="5">A flexible structure which links the flagellar filament to the drive apparatus in the basal body.</text>
</comment>
<dbReference type="PROSITE" id="PS00588">
    <property type="entry name" value="FLAGELLA_BB_ROD"/>
    <property type="match status" value="1"/>
</dbReference>
<dbReference type="Pfam" id="PF07559">
    <property type="entry name" value="FlgE_D2"/>
    <property type="match status" value="1"/>
</dbReference>
<proteinExistence type="inferred from homology"/>
<comment type="subcellular location">
    <subcellularLocation>
        <location evidence="1 5">Bacterial flagellum basal body</location>
    </subcellularLocation>
</comment>
<keyword evidence="4 5" id="KW-0975">Bacterial flagellum</keyword>
<keyword evidence="10" id="KW-0282">Flagellum</keyword>
<evidence type="ECO:0000256" key="5">
    <source>
        <dbReference type="RuleBase" id="RU362116"/>
    </source>
</evidence>
<evidence type="ECO:0000259" key="7">
    <source>
        <dbReference type="Pfam" id="PF06429"/>
    </source>
</evidence>
<reference evidence="10 11" key="1">
    <citation type="submission" date="2020-05" db="EMBL/GenBank/DDBJ databases">
        <title>Aquincola sp. isolate from soil.</title>
        <authorList>
            <person name="Han J."/>
            <person name="Kim D.-U."/>
        </authorList>
    </citation>
    <scope>NUCLEOTIDE SEQUENCE [LARGE SCALE GENOMIC DNA]</scope>
    <source>
        <strain evidence="10 11">S2</strain>
    </source>
</reference>
<dbReference type="EMBL" id="JABRWJ010000008">
    <property type="protein sequence ID" value="NRF70330.1"/>
    <property type="molecule type" value="Genomic_DNA"/>
</dbReference>
<keyword evidence="10" id="KW-0966">Cell projection</keyword>
<keyword evidence="11" id="KW-1185">Reference proteome</keyword>
<dbReference type="InterPro" id="IPR019776">
    <property type="entry name" value="Flagellar_basal_body_rod_CS"/>
</dbReference>
<accession>A0ABX2EP62</accession>
<evidence type="ECO:0000259" key="8">
    <source>
        <dbReference type="Pfam" id="PF07559"/>
    </source>
</evidence>
<dbReference type="InterPro" id="IPR010930">
    <property type="entry name" value="Flg_bb/hook_C_dom"/>
</dbReference>
<dbReference type="Pfam" id="PF00460">
    <property type="entry name" value="Flg_bb_rod"/>
    <property type="match status" value="1"/>
</dbReference>
<dbReference type="Gene3D" id="2.60.98.20">
    <property type="entry name" value="Flagellar hook protein FlgE"/>
    <property type="match status" value="1"/>
</dbReference>
<dbReference type="Proteomes" id="UP000737171">
    <property type="component" value="Unassembled WGS sequence"/>
</dbReference>
<dbReference type="InterPro" id="IPR011491">
    <property type="entry name" value="FlgE_D2"/>
</dbReference>
<feature type="domain" description="Flagellar hook protein FlgE D2" evidence="8">
    <location>
        <begin position="161"/>
        <end position="303"/>
    </location>
</feature>
<name>A0ABX2EP62_9BURK</name>
<dbReference type="InterPro" id="IPR001444">
    <property type="entry name" value="Flag_bb_rod_N"/>
</dbReference>
<evidence type="ECO:0000256" key="4">
    <source>
        <dbReference type="ARBA" id="ARBA00023143"/>
    </source>
</evidence>
<dbReference type="InterPro" id="IPR037925">
    <property type="entry name" value="FlgE/F/G-like"/>
</dbReference>
<sequence length="422" mass="43347">MAFQQGLSGLNATSKNLSVIGNNIANANTYGAKASRAEFADMYANAMNGSGGNAIGIGVNLAAVTQRFTQGNITTTESGLDIAINGNGFFQLDSGGTTVYSRNGQFQLDKDGNLVNGTGAKLLGYAANTDGAIIPSTVQALRLPTAGVAPASTTEVGLELNLDSRVGGPAVALPFDPADPTSYNNATSVTVYDAKGQEMALTFYFRKEDTVADPTLVDTWDVYMTANGQPMPAAGGPIIDNMQFATDGGSMLSPAAPVPITVDAGVPLTAGGASLQIDFDLDVGQATQYGAAFSVTDLTQDGYAPGQLTGVSIDKTGIIKAQYSNGQSKAAGQLVLATFRNPQGLQPMGGNAWSASFGSGDPIIGAAGQGNFGLLQSGALEESNVDLTAELVNMITAQRAYQANAQSIKTEDQVLQTLVNLR</sequence>
<evidence type="ECO:0000256" key="1">
    <source>
        <dbReference type="ARBA" id="ARBA00004117"/>
    </source>
</evidence>
<dbReference type="PANTHER" id="PTHR30435">
    <property type="entry name" value="FLAGELLAR PROTEIN"/>
    <property type="match status" value="1"/>
</dbReference>
<dbReference type="Pfam" id="PF06429">
    <property type="entry name" value="Flg_bbr_C"/>
    <property type="match status" value="1"/>
</dbReference>
<dbReference type="NCBIfam" id="TIGR03506">
    <property type="entry name" value="FlgEFG_subfam"/>
    <property type="match status" value="1"/>
</dbReference>
<dbReference type="PANTHER" id="PTHR30435:SF1">
    <property type="entry name" value="FLAGELLAR HOOK PROTEIN FLGE"/>
    <property type="match status" value="1"/>
</dbReference>
<dbReference type="RefSeq" id="WP_173129146.1">
    <property type="nucleotide sequence ID" value="NZ_JABRWJ010000008.1"/>
</dbReference>
<protein>
    <recommendedName>
        <fullName evidence="3 5">Flagellar hook protein FlgE</fullName>
    </recommendedName>
</protein>
<dbReference type="InterPro" id="IPR020013">
    <property type="entry name" value="Flagellar_FlgE/F/G"/>
</dbReference>
<dbReference type="NCBIfam" id="NF004238">
    <property type="entry name" value="PRK05682.1-1"/>
    <property type="match status" value="1"/>
</dbReference>
<dbReference type="Pfam" id="PF22692">
    <property type="entry name" value="LlgE_F_G_D1"/>
    <property type="match status" value="1"/>
</dbReference>
<feature type="domain" description="Flagellar basal body rod protein N-terminal" evidence="6">
    <location>
        <begin position="6"/>
        <end position="33"/>
    </location>
</feature>
<comment type="caution">
    <text evidence="10">The sequence shown here is derived from an EMBL/GenBank/DDBJ whole genome shotgun (WGS) entry which is preliminary data.</text>
</comment>
<evidence type="ECO:0000313" key="11">
    <source>
        <dbReference type="Proteomes" id="UP000737171"/>
    </source>
</evidence>
<evidence type="ECO:0000259" key="6">
    <source>
        <dbReference type="Pfam" id="PF00460"/>
    </source>
</evidence>
<feature type="domain" description="Flagellar basal-body/hook protein C-terminal" evidence="7">
    <location>
        <begin position="376"/>
        <end position="421"/>
    </location>
</feature>